<dbReference type="SUPFAM" id="SSF52540">
    <property type="entry name" value="P-loop containing nucleoside triphosphate hydrolases"/>
    <property type="match status" value="1"/>
</dbReference>
<keyword evidence="7" id="KW-1185">Reference proteome</keyword>
<keyword evidence="3" id="KW-0611">Plant defense</keyword>
<evidence type="ECO:0000256" key="3">
    <source>
        <dbReference type="ARBA" id="ARBA00022821"/>
    </source>
</evidence>
<dbReference type="Gene3D" id="3.40.50.300">
    <property type="entry name" value="P-loop containing nucleotide triphosphate hydrolases"/>
    <property type="match status" value="1"/>
</dbReference>
<name>A0AA35V8P0_LACSI</name>
<reference evidence="6" key="1">
    <citation type="submission" date="2023-04" db="EMBL/GenBank/DDBJ databases">
        <authorList>
            <person name="Vijverberg K."/>
            <person name="Xiong W."/>
            <person name="Schranz E."/>
        </authorList>
    </citation>
    <scope>NUCLEOTIDE SEQUENCE</scope>
</reference>
<dbReference type="AlphaFoldDB" id="A0AA35V8P0"/>
<dbReference type="Pfam" id="PF01582">
    <property type="entry name" value="TIR"/>
    <property type="match status" value="1"/>
</dbReference>
<evidence type="ECO:0000259" key="5">
    <source>
        <dbReference type="PROSITE" id="PS50104"/>
    </source>
</evidence>
<sequence length="850" mass="96994">MYWTHFNQLFQFLISFQEISTKEGSSSPSSTNRHKHDVFLSFRGVDTRNNFTDHLHKALLDANISTFLDDDEIEAGGDLKPELESAIKESRASIIILSKNYANSSWCLDELVLILEQRMTSNQIVIPIFFHVEPSDIRKQESNFALSMAEHKEKMEAEKNASKKRQLAQKIDRWIKALTEVANLKGMHAKGRRETKFIAEIVEDIYRKLHVPARSAQPLIGMEESIDFVTSWLRDGSSNTGDILTILGMGGIGKTSLAKYVYGLHFREFDTRSYIEDIGRRCAGKYNGLLDLTKQLCDDISKRSPIQVYDVSVYTSKIENVLAKKKVFLVLDDINSLDQLDALLGNKGFHPQSKIIITSRNAWLTKSCALFKKEVVPRHAEHWLQGLDKAHSLQLLCFHALKSKDPKPGYEIVSEKFMKYCRGHPLTLEVLGKSLHKRDAAYWEERIEGLGKENDSRIMDVLKMSYDSLPSRNDKELFKHIACFFVGMDRDFCDTILKACDIKTSSGITNLIDRCLLSIGWNNKLVMHQLLQEMGRFIVREESLDKPSEQSRLWCHEDSSRVLKQKKGTENTRGLTLDTRMLKNKRLRKTFELELDALSTMDSLMLLQLNYVKFNGSYENFPEELRWLCMHGFPLKSIPSDLPMQNLVALDMSDSKIKSFGICYKERPLKRQKLNGSCSKDKILLGSLKILNLSFCKELHSICGFDGLPSLESYCNKLDKLPQTIGMLKKVEELFLDGCNLGQSRLEIRDTDYPEKLKPNHTGITVMKPIPTDFTISLPGSLVRLSLKNNNLSTESIPMDLSCLSMLEELYLDGNPIVFLPDCVRNLPRLEILRSDIAGGTTYKRRASVL</sequence>
<evidence type="ECO:0000313" key="7">
    <source>
        <dbReference type="Proteomes" id="UP001177003"/>
    </source>
</evidence>
<dbReference type="PRINTS" id="PR00364">
    <property type="entry name" value="DISEASERSIST"/>
</dbReference>
<dbReference type="Gene3D" id="3.80.10.10">
    <property type="entry name" value="Ribonuclease Inhibitor"/>
    <property type="match status" value="2"/>
</dbReference>
<dbReference type="InterPro" id="IPR044974">
    <property type="entry name" value="Disease_R_plants"/>
</dbReference>
<dbReference type="SUPFAM" id="SSF46785">
    <property type="entry name" value="Winged helix' DNA-binding domain"/>
    <property type="match status" value="1"/>
</dbReference>
<protein>
    <recommendedName>
        <fullName evidence="5">TIR domain-containing protein</fullName>
    </recommendedName>
</protein>
<dbReference type="GO" id="GO:0006952">
    <property type="term" value="P:defense response"/>
    <property type="evidence" value="ECO:0007669"/>
    <property type="project" value="UniProtKB-KW"/>
</dbReference>
<dbReference type="PANTHER" id="PTHR11017:SF313">
    <property type="entry name" value="TIR DOMAIN, P-LOOP CONTAINING NUCLEOSIDE TRIPHOSPHATE HYDROLASE"/>
    <property type="match status" value="1"/>
</dbReference>
<evidence type="ECO:0000256" key="2">
    <source>
        <dbReference type="ARBA" id="ARBA00022737"/>
    </source>
</evidence>
<dbReference type="GO" id="GO:0043531">
    <property type="term" value="F:ADP binding"/>
    <property type="evidence" value="ECO:0007669"/>
    <property type="project" value="InterPro"/>
</dbReference>
<evidence type="ECO:0000313" key="6">
    <source>
        <dbReference type="EMBL" id="CAI9268971.1"/>
    </source>
</evidence>
<dbReference type="SUPFAM" id="SSF52058">
    <property type="entry name" value="L domain-like"/>
    <property type="match status" value="1"/>
</dbReference>
<dbReference type="InterPro" id="IPR002182">
    <property type="entry name" value="NB-ARC"/>
</dbReference>
<dbReference type="Gene3D" id="1.10.8.430">
    <property type="entry name" value="Helical domain of apoptotic protease-activating factors"/>
    <property type="match status" value="1"/>
</dbReference>
<dbReference type="InterPro" id="IPR036390">
    <property type="entry name" value="WH_DNA-bd_sf"/>
</dbReference>
<gene>
    <name evidence="6" type="ORF">LSALG_LOCUS9366</name>
</gene>
<dbReference type="InterPro" id="IPR042197">
    <property type="entry name" value="Apaf_helical"/>
</dbReference>
<dbReference type="SUPFAM" id="SSF52200">
    <property type="entry name" value="Toll/Interleukin receptor TIR domain"/>
    <property type="match status" value="1"/>
</dbReference>
<keyword evidence="1" id="KW-0433">Leucine-rich repeat</keyword>
<dbReference type="Pfam" id="PF00931">
    <property type="entry name" value="NB-ARC"/>
    <property type="match status" value="1"/>
</dbReference>
<proteinExistence type="predicted"/>
<keyword evidence="2" id="KW-0677">Repeat</keyword>
<evidence type="ECO:0000256" key="1">
    <source>
        <dbReference type="ARBA" id="ARBA00022614"/>
    </source>
</evidence>
<accession>A0AA35V8P0</accession>
<dbReference type="PANTHER" id="PTHR11017">
    <property type="entry name" value="LEUCINE-RICH REPEAT-CONTAINING PROTEIN"/>
    <property type="match status" value="1"/>
</dbReference>
<dbReference type="Pfam" id="PF23282">
    <property type="entry name" value="WHD_ROQ1"/>
    <property type="match status" value="1"/>
</dbReference>
<evidence type="ECO:0000256" key="4">
    <source>
        <dbReference type="ARBA" id="ARBA00023027"/>
    </source>
</evidence>
<dbReference type="FunFam" id="3.40.50.10140:FF:000007">
    <property type="entry name" value="Disease resistance protein (TIR-NBS-LRR class)"/>
    <property type="match status" value="1"/>
</dbReference>
<dbReference type="InterPro" id="IPR000157">
    <property type="entry name" value="TIR_dom"/>
</dbReference>
<dbReference type="EMBL" id="OX465077">
    <property type="protein sequence ID" value="CAI9268971.1"/>
    <property type="molecule type" value="Genomic_DNA"/>
</dbReference>
<dbReference type="InterPro" id="IPR032675">
    <property type="entry name" value="LRR_dom_sf"/>
</dbReference>
<dbReference type="Gene3D" id="3.40.50.10140">
    <property type="entry name" value="Toll/interleukin-1 receptor homology (TIR) domain"/>
    <property type="match status" value="1"/>
</dbReference>
<dbReference type="InterPro" id="IPR058192">
    <property type="entry name" value="WHD_ROQ1-like"/>
</dbReference>
<dbReference type="InterPro" id="IPR027417">
    <property type="entry name" value="P-loop_NTPase"/>
</dbReference>
<dbReference type="Proteomes" id="UP001177003">
    <property type="component" value="Chromosome 1"/>
</dbReference>
<dbReference type="GO" id="GO:0007165">
    <property type="term" value="P:signal transduction"/>
    <property type="evidence" value="ECO:0007669"/>
    <property type="project" value="InterPro"/>
</dbReference>
<keyword evidence="4" id="KW-0520">NAD</keyword>
<feature type="domain" description="TIR" evidence="5">
    <location>
        <begin position="34"/>
        <end position="209"/>
    </location>
</feature>
<dbReference type="PROSITE" id="PS50104">
    <property type="entry name" value="TIR"/>
    <property type="match status" value="1"/>
</dbReference>
<organism evidence="6 7">
    <name type="scientific">Lactuca saligna</name>
    <name type="common">Willowleaf lettuce</name>
    <dbReference type="NCBI Taxonomy" id="75948"/>
    <lineage>
        <taxon>Eukaryota</taxon>
        <taxon>Viridiplantae</taxon>
        <taxon>Streptophyta</taxon>
        <taxon>Embryophyta</taxon>
        <taxon>Tracheophyta</taxon>
        <taxon>Spermatophyta</taxon>
        <taxon>Magnoliopsida</taxon>
        <taxon>eudicotyledons</taxon>
        <taxon>Gunneridae</taxon>
        <taxon>Pentapetalae</taxon>
        <taxon>asterids</taxon>
        <taxon>campanulids</taxon>
        <taxon>Asterales</taxon>
        <taxon>Asteraceae</taxon>
        <taxon>Cichorioideae</taxon>
        <taxon>Cichorieae</taxon>
        <taxon>Lactucinae</taxon>
        <taxon>Lactuca</taxon>
    </lineage>
</organism>
<dbReference type="SMART" id="SM00255">
    <property type="entry name" value="TIR"/>
    <property type="match status" value="1"/>
</dbReference>
<dbReference type="InterPro" id="IPR035897">
    <property type="entry name" value="Toll_tir_struct_dom_sf"/>
</dbReference>